<dbReference type="GO" id="GO:0140359">
    <property type="term" value="F:ABC-type transporter activity"/>
    <property type="evidence" value="ECO:0007669"/>
    <property type="project" value="InterPro"/>
</dbReference>
<feature type="transmembrane region" description="Helical" evidence="1">
    <location>
        <begin position="115"/>
        <end position="140"/>
    </location>
</feature>
<reference evidence="2 3" key="1">
    <citation type="submission" date="2018-05" db="EMBL/GenBank/DDBJ databases">
        <title>Genomic Encyclopedia of Archaeal and Bacterial Type Strains, Phase II (KMG-II): from individual species to whole genera.</title>
        <authorList>
            <person name="Goeker M."/>
        </authorList>
    </citation>
    <scope>NUCLEOTIDE SEQUENCE [LARGE SCALE GENOMIC DNA]</scope>
    <source>
        <strain evidence="2 3">DSM 45184</strain>
    </source>
</reference>
<dbReference type="EMBL" id="QGGR01000007">
    <property type="protein sequence ID" value="PWK47619.1"/>
    <property type="molecule type" value="Genomic_DNA"/>
</dbReference>
<keyword evidence="1" id="KW-0472">Membrane</keyword>
<evidence type="ECO:0000256" key="1">
    <source>
        <dbReference type="SAM" id="Phobius"/>
    </source>
</evidence>
<dbReference type="OrthoDB" id="3352119at2"/>
<evidence type="ECO:0000313" key="3">
    <source>
        <dbReference type="Proteomes" id="UP000245697"/>
    </source>
</evidence>
<feature type="transmembrane region" description="Helical" evidence="1">
    <location>
        <begin position="211"/>
        <end position="232"/>
    </location>
</feature>
<evidence type="ECO:0000313" key="2">
    <source>
        <dbReference type="EMBL" id="PWK47619.1"/>
    </source>
</evidence>
<sequence>MSLVRAETRRLFRRRFTSVILSGVLLIMAAIIVGTFLSNKQVTDSEVAAAKAQAAQDYQQAVQTAERDKAQCLAAPGTPDAANWPANCDEMWTPTQDEFDYTWYMAETFDLRSEYANMITLLAVLLASAAFLIGASFVGSEWNSGGMMNLLLWRPKRLQVLGTKLAVVLGWFTGLSVLLGAVWTGAFLLIAETRGTTAKMTSGVWQSFGLTGLRGLALVVVAGALGFALASLGRHTGMALGALVGLGALQIGVYIMAGLSGAKYPDAWLVPMWGFVWMYKEYVVEDIDSCNYSSEGGCTPDTFTMTWQTAGIGMAVVTAVVVGAALWSMRRRDIS</sequence>
<name>A0A316FGP6_9ACTN</name>
<keyword evidence="3" id="KW-1185">Reference proteome</keyword>
<organism evidence="2 3">
    <name type="scientific">Actinoplanes xinjiangensis</name>
    <dbReference type="NCBI Taxonomy" id="512350"/>
    <lineage>
        <taxon>Bacteria</taxon>
        <taxon>Bacillati</taxon>
        <taxon>Actinomycetota</taxon>
        <taxon>Actinomycetes</taxon>
        <taxon>Micromonosporales</taxon>
        <taxon>Micromonosporaceae</taxon>
        <taxon>Actinoplanes</taxon>
    </lineage>
</organism>
<proteinExistence type="predicted"/>
<dbReference type="Pfam" id="PF12679">
    <property type="entry name" value="ABC2_membrane_2"/>
    <property type="match status" value="1"/>
</dbReference>
<feature type="transmembrane region" description="Helical" evidence="1">
    <location>
        <begin position="239"/>
        <end position="262"/>
    </location>
</feature>
<comment type="caution">
    <text evidence="2">The sequence shown here is derived from an EMBL/GenBank/DDBJ whole genome shotgun (WGS) entry which is preliminary data.</text>
</comment>
<accession>A0A316FGP6</accession>
<keyword evidence="1" id="KW-0812">Transmembrane</keyword>
<dbReference type="Proteomes" id="UP000245697">
    <property type="component" value="Unassembled WGS sequence"/>
</dbReference>
<dbReference type="GO" id="GO:0005886">
    <property type="term" value="C:plasma membrane"/>
    <property type="evidence" value="ECO:0007669"/>
    <property type="project" value="UniProtKB-SubCell"/>
</dbReference>
<feature type="transmembrane region" description="Helical" evidence="1">
    <location>
        <begin position="161"/>
        <end position="191"/>
    </location>
</feature>
<dbReference type="RefSeq" id="WP_109593714.1">
    <property type="nucleotide sequence ID" value="NZ_BONA01000043.1"/>
</dbReference>
<keyword evidence="1" id="KW-1133">Transmembrane helix</keyword>
<gene>
    <name evidence="2" type="ORF">BC793_107229</name>
</gene>
<feature type="transmembrane region" description="Helical" evidence="1">
    <location>
        <begin position="16"/>
        <end position="37"/>
    </location>
</feature>
<protein>
    <submittedName>
        <fullName evidence="2">ABC-type transport system involved in multi-copper enzyme maturation permease subunit</fullName>
    </submittedName>
</protein>
<dbReference type="AlphaFoldDB" id="A0A316FGP6"/>
<feature type="transmembrane region" description="Helical" evidence="1">
    <location>
        <begin position="310"/>
        <end position="329"/>
    </location>
</feature>